<dbReference type="EMBL" id="SRLO01000325">
    <property type="protein sequence ID" value="TNN60863.1"/>
    <property type="molecule type" value="Genomic_DNA"/>
</dbReference>
<reference evidence="1 2" key="1">
    <citation type="submission" date="2019-03" db="EMBL/GenBank/DDBJ databases">
        <title>First draft genome of Liparis tanakae, snailfish: a comprehensive survey of snailfish specific genes.</title>
        <authorList>
            <person name="Kim W."/>
            <person name="Song I."/>
            <person name="Jeong J.-H."/>
            <person name="Kim D."/>
            <person name="Kim S."/>
            <person name="Ryu S."/>
            <person name="Song J.Y."/>
            <person name="Lee S.K."/>
        </authorList>
    </citation>
    <scope>NUCLEOTIDE SEQUENCE [LARGE SCALE GENOMIC DNA]</scope>
    <source>
        <tissue evidence="1">Muscle</tissue>
    </source>
</reference>
<gene>
    <name evidence="1" type="ORF">EYF80_028858</name>
</gene>
<dbReference type="Proteomes" id="UP000314294">
    <property type="component" value="Unassembled WGS sequence"/>
</dbReference>
<evidence type="ECO:0000313" key="2">
    <source>
        <dbReference type="Proteomes" id="UP000314294"/>
    </source>
</evidence>
<organism evidence="1 2">
    <name type="scientific">Liparis tanakae</name>
    <name type="common">Tanaka's snailfish</name>
    <dbReference type="NCBI Taxonomy" id="230148"/>
    <lineage>
        <taxon>Eukaryota</taxon>
        <taxon>Metazoa</taxon>
        <taxon>Chordata</taxon>
        <taxon>Craniata</taxon>
        <taxon>Vertebrata</taxon>
        <taxon>Euteleostomi</taxon>
        <taxon>Actinopterygii</taxon>
        <taxon>Neopterygii</taxon>
        <taxon>Teleostei</taxon>
        <taxon>Neoteleostei</taxon>
        <taxon>Acanthomorphata</taxon>
        <taxon>Eupercaria</taxon>
        <taxon>Perciformes</taxon>
        <taxon>Cottioidei</taxon>
        <taxon>Cottales</taxon>
        <taxon>Liparidae</taxon>
        <taxon>Liparis</taxon>
    </lineage>
</organism>
<keyword evidence="2" id="KW-1185">Reference proteome</keyword>
<protein>
    <submittedName>
        <fullName evidence="1">Uncharacterized protein</fullName>
    </submittedName>
</protein>
<sequence>MSPKGNNNIWSLVTEQASYGRFMNSSDTAGPERPVKEQLFVKEEPIDMCGGLLCGYGTYRYAY</sequence>
<dbReference type="AlphaFoldDB" id="A0A4Z2H766"/>
<evidence type="ECO:0000313" key="1">
    <source>
        <dbReference type="EMBL" id="TNN60863.1"/>
    </source>
</evidence>
<name>A0A4Z2H766_9TELE</name>
<accession>A0A4Z2H766</accession>
<proteinExistence type="predicted"/>
<comment type="caution">
    <text evidence="1">The sequence shown here is derived from an EMBL/GenBank/DDBJ whole genome shotgun (WGS) entry which is preliminary data.</text>
</comment>